<feature type="compositionally biased region" description="Polar residues" evidence="12">
    <location>
        <begin position="1605"/>
        <end position="1620"/>
    </location>
</feature>
<feature type="region of interest" description="Disordered" evidence="12">
    <location>
        <begin position="479"/>
        <end position="513"/>
    </location>
</feature>
<sequence length="1638" mass="180649">SLFLTAKPEADAPPELLASERQLLPDRSLDSCALSRPEVLKSVPISEPWSECCGDALVRLTEKLCDIDRPKRLLSESLSLRVTLPSCSRAKETLQHFVSCKMAVAQSSPFAGLLRSAVWLVIVWPMLSALQLAIRLMKFGSSRTEEQKTVSCQPNDSATHCWADEAEQEAVKLRVKAGRRCRDALLRVLGESPTSRCRLQQRLLQVHTGSFTRHCCSPAAPLSSVKIPPVGDDFSFARRCSNASATALSKRLELFEPGTVARESDAFTAIASPLCLYVHQEALQSTQKQLESAFKTRSFLFLPLLPTPLPSPPMPPTSVAVRFSFVCRIPLLKLFTVAHKQPIVGAAVAGVGVALGRRHCRCCLLIVSPQSETVSASPGSRDVQHAVTGGAVDAARHKSVHPTEQPQTELDKHAGVAQLLLSEAHRHAAQMGLEAAQHDAECHLHVGEKVHQQVAVDEGHITLRTVVTKRGDAELSLRHVNGQGASQAGVRETAGAPHSDTANQEAANDDTEAAQQVAEVDQRAQLVEIWTGAHHHLQAGGHLQTGAEPQLKGADLLHPSDVLANHQQVAAPLKQRNSSRKSSNKMMNGTSRISKKTLRKQVLLSRLQQLMTSSTAHGMNKLVQSDSNWPMKVAWFAIFICAVCGVTVHTATVIRLYFSYPVSSTVRQQVNGFEFPDVTICDTMLKKFFLYNVSHYDRRTRNQDYSRYSQVVQTMLGYQFGWESKKFLKAIYIASGHKFNMSEVSARAEDFVLYCEFDQKPCGFENFSLYYDREYGNCFTFQPQSRQLEKAGADMGLIMVLYPPSVDANFDEDRIMKTTTGLESKGFQITVHQRDTQPDPHEFGITAPVGMRADFALSQTKIQLANTNTRPCSPAGKQTFWNPFLRTRQEYENRLYNCVDNEDANQIQSVCRCTIEGLIPINEKRLRSADYCHDILDMQRFNETRFRNLSNLVQRIWGRYSEVVKRKYARLIVKVAGSQKKSELKQAAYQWTKYSLYPGCSYAPFARLGESSPDRPPWDQREFTGPRSLQIPAPRGNPGEESTRSPLRYRLIREAFIGEAFIGTKQNNQRLRESRVISLQRAARGRGTAGEGHAQSPAAGQTLLRPPTPKPANRQGRMHYKLKGRCTPCVSVCLLRGQWNVALDLLQFPEPQSFTAFGVTRDFGSARAQQLPQAIRSFPELAERLRNVECANHFSPKQARSDCLNECQYSEYSSAIALAEWPDRSFSSRGSLIRTKKLGSVLADYTRRVANCSPPAALITSLGISNRSVSGCKEDDYPNYDQTPLENTTCGDLQSFVSNTLVQVRVYPKTLTIRMLLEVRSYELEKLFSDIGGILGLWVGISVITIFELAEIAIITAVYLYNLVHAKAGIGDPSAWRLRCGQTSRSSSEPEPHHLPSCNGVPSQQQQQQHPHQDPEPPWLPSISAHGCGGSDSRSVICIKYDFETNLGAKIECSGAKIEFSGAKIECSGAKIECSGAKIECSGAKIECCGAKIECSGAKIECSGAKIECTASTAASASSRFLVRLSACGTAPQASWCRHRASMGPSTAGRQSDRCSNASTAKAAASAVHRQPTSGCVRITPLACCQVPSRTTRVVTLPRGRDSASTESLLGYSTAQPGESSSRRKGGQYEYLWDNLEA</sequence>
<keyword evidence="7 11" id="KW-0406">Ion transport</keyword>
<evidence type="ECO:0000256" key="11">
    <source>
        <dbReference type="RuleBase" id="RU000679"/>
    </source>
</evidence>
<feature type="region of interest" description="Disordered" evidence="12">
    <location>
        <begin position="1011"/>
        <end position="1044"/>
    </location>
</feature>
<keyword evidence="3 11" id="KW-0894">Sodium channel</keyword>
<dbReference type="Proteomes" id="UP000095280">
    <property type="component" value="Unplaced"/>
</dbReference>
<dbReference type="Gene3D" id="1.10.287.770">
    <property type="entry name" value="YojJ-like"/>
    <property type="match status" value="1"/>
</dbReference>
<evidence type="ECO:0000313" key="14">
    <source>
        <dbReference type="WBParaSite" id="maker-uti_cns_0004700-snap-gene-0.2-mRNA-1"/>
    </source>
</evidence>
<keyword evidence="10 11" id="KW-0407">Ion channel</keyword>
<evidence type="ECO:0000256" key="1">
    <source>
        <dbReference type="ARBA" id="ARBA00004141"/>
    </source>
</evidence>
<evidence type="ECO:0000256" key="10">
    <source>
        <dbReference type="ARBA" id="ARBA00023303"/>
    </source>
</evidence>
<keyword evidence="13" id="KW-1185">Reference proteome</keyword>
<feature type="region of interest" description="Disordered" evidence="12">
    <location>
        <begin position="1082"/>
        <end position="1115"/>
    </location>
</feature>
<evidence type="ECO:0000313" key="13">
    <source>
        <dbReference type="Proteomes" id="UP000095280"/>
    </source>
</evidence>
<keyword evidence="8" id="KW-0472">Membrane</keyword>
<dbReference type="GO" id="GO:0015280">
    <property type="term" value="F:ligand-gated sodium channel activity"/>
    <property type="evidence" value="ECO:0007669"/>
    <property type="project" value="TreeGrafter"/>
</dbReference>
<evidence type="ECO:0000256" key="7">
    <source>
        <dbReference type="ARBA" id="ARBA00023065"/>
    </source>
</evidence>
<evidence type="ECO:0000256" key="9">
    <source>
        <dbReference type="ARBA" id="ARBA00023201"/>
    </source>
</evidence>
<evidence type="ECO:0000256" key="5">
    <source>
        <dbReference type="ARBA" id="ARBA00022989"/>
    </source>
</evidence>
<keyword evidence="6" id="KW-0915">Sodium</keyword>
<reference evidence="14" key="1">
    <citation type="submission" date="2016-11" db="UniProtKB">
        <authorList>
            <consortium name="WormBaseParasite"/>
        </authorList>
    </citation>
    <scope>IDENTIFICATION</scope>
</reference>
<evidence type="ECO:0000256" key="8">
    <source>
        <dbReference type="ARBA" id="ARBA00023136"/>
    </source>
</evidence>
<accession>A0A1I8H7E1</accession>
<dbReference type="InterPro" id="IPR001873">
    <property type="entry name" value="ENaC"/>
</dbReference>
<name>A0A1I8H7E1_9PLAT</name>
<feature type="region of interest" description="Disordered" evidence="12">
    <location>
        <begin position="1596"/>
        <end position="1627"/>
    </location>
</feature>
<dbReference type="GO" id="GO:0005886">
    <property type="term" value="C:plasma membrane"/>
    <property type="evidence" value="ECO:0007669"/>
    <property type="project" value="TreeGrafter"/>
</dbReference>
<dbReference type="PANTHER" id="PTHR11690">
    <property type="entry name" value="AMILORIDE-SENSITIVE SODIUM CHANNEL-RELATED"/>
    <property type="match status" value="1"/>
</dbReference>
<dbReference type="WBParaSite" id="maker-uti_cns_0004700-snap-gene-0.2-mRNA-1">
    <property type="protein sequence ID" value="maker-uti_cns_0004700-snap-gene-0.2-mRNA-1"/>
    <property type="gene ID" value="maker-uti_cns_0004700-snap-gene-0.2"/>
</dbReference>
<evidence type="ECO:0000256" key="3">
    <source>
        <dbReference type="ARBA" id="ARBA00022461"/>
    </source>
</evidence>
<comment type="similarity">
    <text evidence="11">Belongs to the amiloride-sensitive sodium channel (TC 1.A.6) family.</text>
</comment>
<feature type="region of interest" description="Disordered" evidence="12">
    <location>
        <begin position="1381"/>
        <end position="1421"/>
    </location>
</feature>
<dbReference type="Pfam" id="PF00858">
    <property type="entry name" value="ASC"/>
    <property type="match status" value="2"/>
</dbReference>
<evidence type="ECO:0000256" key="2">
    <source>
        <dbReference type="ARBA" id="ARBA00022448"/>
    </source>
</evidence>
<dbReference type="PANTHER" id="PTHR11690:SF248">
    <property type="entry name" value="PICKPOCKET 17, ISOFORM A"/>
    <property type="match status" value="1"/>
</dbReference>
<dbReference type="PRINTS" id="PR01078">
    <property type="entry name" value="AMINACHANNEL"/>
</dbReference>
<keyword evidence="2 11" id="KW-0813">Transport</keyword>
<protein>
    <submittedName>
        <fullName evidence="14">Transmembrane protein</fullName>
    </submittedName>
</protein>
<evidence type="ECO:0000256" key="4">
    <source>
        <dbReference type="ARBA" id="ARBA00022692"/>
    </source>
</evidence>
<keyword evidence="4 11" id="KW-0812">Transmembrane</keyword>
<proteinExistence type="inferred from homology"/>
<keyword evidence="5" id="KW-1133">Transmembrane helix</keyword>
<evidence type="ECO:0000256" key="12">
    <source>
        <dbReference type="SAM" id="MobiDB-lite"/>
    </source>
</evidence>
<evidence type="ECO:0000256" key="6">
    <source>
        <dbReference type="ARBA" id="ARBA00023053"/>
    </source>
</evidence>
<organism evidence="13 14">
    <name type="scientific">Macrostomum lignano</name>
    <dbReference type="NCBI Taxonomy" id="282301"/>
    <lineage>
        <taxon>Eukaryota</taxon>
        <taxon>Metazoa</taxon>
        <taxon>Spiralia</taxon>
        <taxon>Lophotrochozoa</taxon>
        <taxon>Platyhelminthes</taxon>
        <taxon>Rhabditophora</taxon>
        <taxon>Macrostomorpha</taxon>
        <taxon>Macrostomida</taxon>
        <taxon>Macrostomidae</taxon>
        <taxon>Macrostomum</taxon>
    </lineage>
</organism>
<feature type="compositionally biased region" description="Basic and acidic residues" evidence="12">
    <location>
        <begin position="1012"/>
        <end position="1024"/>
    </location>
</feature>
<dbReference type="Gene3D" id="2.60.470.10">
    <property type="entry name" value="Acid-sensing ion channels like domains"/>
    <property type="match status" value="1"/>
</dbReference>
<comment type="subcellular location">
    <subcellularLocation>
        <location evidence="1">Membrane</location>
        <topology evidence="1">Multi-pass membrane protein</topology>
    </subcellularLocation>
</comment>
<keyword evidence="9 11" id="KW-0739">Sodium transport</keyword>